<reference evidence="7 8" key="1">
    <citation type="submission" date="2024-12" db="EMBL/GenBank/DDBJ databases">
        <title>The unique morphological basis and parallel evolutionary history of personate flowers in Penstemon.</title>
        <authorList>
            <person name="Depatie T.H."/>
            <person name="Wessinger C.A."/>
        </authorList>
    </citation>
    <scope>NUCLEOTIDE SEQUENCE [LARGE SCALE GENOMIC DNA]</scope>
    <source>
        <strain evidence="7">WTNN_2</strain>
        <tissue evidence="7">Leaf</tissue>
    </source>
</reference>
<dbReference type="PROSITE" id="PS00375">
    <property type="entry name" value="UDPGT"/>
    <property type="match status" value="1"/>
</dbReference>
<protein>
    <recommendedName>
        <fullName evidence="5">Glycosyltransferase</fullName>
        <ecNumber evidence="5">2.4.1.-</ecNumber>
    </recommendedName>
</protein>
<dbReference type="Pfam" id="PF26168">
    <property type="entry name" value="Glyco_transf_N"/>
    <property type="match status" value="1"/>
</dbReference>
<dbReference type="EC" id="2.4.1.-" evidence="5"/>
<dbReference type="FunFam" id="3.40.50.2000:FF:000103">
    <property type="entry name" value="Glycosyltransferase"/>
    <property type="match status" value="1"/>
</dbReference>
<dbReference type="CDD" id="cd03784">
    <property type="entry name" value="GT1_Gtf-like"/>
    <property type="match status" value="1"/>
</dbReference>
<dbReference type="AlphaFoldDB" id="A0ABD3TDG8"/>
<name>A0ABD3TDG8_9LAMI</name>
<organism evidence="7 8">
    <name type="scientific">Penstemon smallii</name>
    <dbReference type="NCBI Taxonomy" id="265156"/>
    <lineage>
        <taxon>Eukaryota</taxon>
        <taxon>Viridiplantae</taxon>
        <taxon>Streptophyta</taxon>
        <taxon>Embryophyta</taxon>
        <taxon>Tracheophyta</taxon>
        <taxon>Spermatophyta</taxon>
        <taxon>Magnoliopsida</taxon>
        <taxon>eudicotyledons</taxon>
        <taxon>Gunneridae</taxon>
        <taxon>Pentapetalae</taxon>
        <taxon>asterids</taxon>
        <taxon>lamiids</taxon>
        <taxon>Lamiales</taxon>
        <taxon>Plantaginaceae</taxon>
        <taxon>Cheloneae</taxon>
        <taxon>Penstemon</taxon>
    </lineage>
</organism>
<dbReference type="Gene3D" id="3.40.50.2000">
    <property type="entry name" value="Glycogen Phosphorylase B"/>
    <property type="match status" value="2"/>
</dbReference>
<sequence>MGEKTEHHIVMLPLMAQGHLIPFLALANQIHQKFGFRITIASTPLNIQYLTSAIAKHSTIPHRQIHLFGLSFDSRDHNLPPNTENTETLPHHQIANFFHATTSLESPFRSLISDISIKDGHPPLCIISDVFMGWANEVAKSCGTVNVTFTTGGAYGTAALVSIWQNLPHHSTNGNEFNVPGFPDSCTFHITQLHPFLRAADDVFRKYTKLPIWSVGPLIPSTMLTEKTKKSRIIAQQHMGRNPSVPLVECMEWLDLHPEKSVLYVSFGSQNTITPSQMMELAIGLEDSERPFIWVIRPPVGFNLRGEFKSEWLPKDYEERMMNTKQGLIVHGWAPQMEILCHKSTGAFLSHCGWNSIMESLSQGVPIIGWPLAAEQTYNSKMLTEEMGVCVELTRGLQSSISSEQVKKVINTVMGEEAEEMKQKATKIGELIRASITNEESNKALDDFVSALLSNKQELVCV</sequence>
<accession>A0ABD3TDG8</accession>
<evidence type="ECO:0000256" key="3">
    <source>
        <dbReference type="ARBA" id="ARBA00022679"/>
    </source>
</evidence>
<keyword evidence="2 4" id="KW-0328">Glycosyltransferase</keyword>
<dbReference type="InterPro" id="IPR058980">
    <property type="entry name" value="Glyco_transf_N"/>
</dbReference>
<dbReference type="Pfam" id="PF00201">
    <property type="entry name" value="UDPGT"/>
    <property type="match status" value="1"/>
</dbReference>
<dbReference type="InterPro" id="IPR035595">
    <property type="entry name" value="UDP_glycos_trans_CS"/>
</dbReference>
<dbReference type="InterPro" id="IPR002213">
    <property type="entry name" value="UDP_glucos_trans"/>
</dbReference>
<evidence type="ECO:0000256" key="5">
    <source>
        <dbReference type="RuleBase" id="RU362057"/>
    </source>
</evidence>
<gene>
    <name evidence="7" type="ORF">ACJIZ3_009776</name>
</gene>
<dbReference type="SUPFAM" id="SSF53756">
    <property type="entry name" value="UDP-Glycosyltransferase/glycogen phosphorylase"/>
    <property type="match status" value="1"/>
</dbReference>
<dbReference type="PANTHER" id="PTHR48047:SF107">
    <property type="entry name" value="UDP-GLYCOSYLTRANSFERASE 92A1-LIKE"/>
    <property type="match status" value="1"/>
</dbReference>
<comment type="caution">
    <text evidence="7">The sequence shown here is derived from an EMBL/GenBank/DDBJ whole genome shotgun (WGS) entry which is preliminary data.</text>
</comment>
<evidence type="ECO:0000313" key="8">
    <source>
        <dbReference type="Proteomes" id="UP001634393"/>
    </source>
</evidence>
<dbReference type="FunFam" id="3.40.50.2000:FF:000064">
    <property type="entry name" value="Glycosyltransferase"/>
    <property type="match status" value="1"/>
</dbReference>
<dbReference type="PANTHER" id="PTHR48047">
    <property type="entry name" value="GLYCOSYLTRANSFERASE"/>
    <property type="match status" value="1"/>
</dbReference>
<keyword evidence="3 4" id="KW-0808">Transferase</keyword>
<evidence type="ECO:0000256" key="4">
    <source>
        <dbReference type="RuleBase" id="RU003718"/>
    </source>
</evidence>
<feature type="domain" description="Glycosyltransferase N-terminal" evidence="6">
    <location>
        <begin position="9"/>
        <end position="140"/>
    </location>
</feature>
<evidence type="ECO:0000256" key="1">
    <source>
        <dbReference type="ARBA" id="ARBA00009995"/>
    </source>
</evidence>
<proteinExistence type="inferred from homology"/>
<comment type="similarity">
    <text evidence="1 4">Belongs to the UDP-glycosyltransferase family.</text>
</comment>
<evidence type="ECO:0000256" key="2">
    <source>
        <dbReference type="ARBA" id="ARBA00022676"/>
    </source>
</evidence>
<evidence type="ECO:0000259" key="6">
    <source>
        <dbReference type="Pfam" id="PF26168"/>
    </source>
</evidence>
<evidence type="ECO:0000313" key="7">
    <source>
        <dbReference type="EMBL" id="KAL3835040.1"/>
    </source>
</evidence>
<keyword evidence="8" id="KW-1185">Reference proteome</keyword>
<dbReference type="Proteomes" id="UP001634393">
    <property type="component" value="Unassembled WGS sequence"/>
</dbReference>
<dbReference type="GO" id="GO:0016757">
    <property type="term" value="F:glycosyltransferase activity"/>
    <property type="evidence" value="ECO:0007669"/>
    <property type="project" value="UniProtKB-KW"/>
</dbReference>
<dbReference type="EMBL" id="JBJXBP010000004">
    <property type="protein sequence ID" value="KAL3835040.1"/>
    <property type="molecule type" value="Genomic_DNA"/>
</dbReference>